<keyword evidence="2" id="KW-1185">Reference proteome</keyword>
<proteinExistence type="predicted"/>
<organism evidence="1 2">
    <name type="scientific">Clonorchis sinensis</name>
    <name type="common">Chinese liver fluke</name>
    <dbReference type="NCBI Taxonomy" id="79923"/>
    <lineage>
        <taxon>Eukaryota</taxon>
        <taxon>Metazoa</taxon>
        <taxon>Spiralia</taxon>
        <taxon>Lophotrochozoa</taxon>
        <taxon>Platyhelminthes</taxon>
        <taxon>Trematoda</taxon>
        <taxon>Digenea</taxon>
        <taxon>Opisthorchiida</taxon>
        <taxon>Opisthorchiata</taxon>
        <taxon>Opisthorchiidae</taxon>
        <taxon>Clonorchis</taxon>
    </lineage>
</organism>
<gene>
    <name evidence="1" type="ORF">CSKR_103236</name>
</gene>
<reference evidence="1 2" key="1">
    <citation type="journal article" date="2018" name="Biotechnol. Adv.">
        <title>Improved genomic resources and new bioinformatic workflow for the carcinogenic parasite Clonorchis sinensis: Biotechnological implications.</title>
        <authorList>
            <person name="Wang D."/>
            <person name="Korhonen P.K."/>
            <person name="Gasser R.B."/>
            <person name="Young N.D."/>
        </authorList>
    </citation>
    <scope>NUCLEOTIDE SEQUENCE [LARGE SCALE GENOMIC DNA]</scope>
    <source>
        <strain evidence="1">Cs-k2</strain>
    </source>
</reference>
<name>A0A419PCZ8_CLOSI</name>
<dbReference type="InParanoid" id="A0A419PCZ8"/>
<accession>A0A419PCZ8</accession>
<dbReference type="Proteomes" id="UP000286415">
    <property type="component" value="Unassembled WGS sequence"/>
</dbReference>
<comment type="caution">
    <text evidence="1">The sequence shown here is derived from an EMBL/GenBank/DDBJ whole genome shotgun (WGS) entry which is preliminary data.</text>
</comment>
<evidence type="ECO:0000313" key="1">
    <source>
        <dbReference type="EMBL" id="KAG5441331.1"/>
    </source>
</evidence>
<protein>
    <submittedName>
        <fullName evidence="1">Uncharacterized protein</fullName>
    </submittedName>
</protein>
<dbReference type="OrthoDB" id="10051416at2759"/>
<evidence type="ECO:0000313" key="2">
    <source>
        <dbReference type="Proteomes" id="UP000286415"/>
    </source>
</evidence>
<reference evidence="1 2" key="2">
    <citation type="journal article" date="2021" name="Genomics">
        <title>High-quality reference genome for Clonorchis sinensis.</title>
        <authorList>
            <person name="Young N.D."/>
            <person name="Stroehlein A.J."/>
            <person name="Kinkar L."/>
            <person name="Wang T."/>
            <person name="Sohn W.M."/>
            <person name="Chang B.C.H."/>
            <person name="Kaur P."/>
            <person name="Weisz D."/>
            <person name="Dudchenko O."/>
            <person name="Aiden E.L."/>
            <person name="Korhonen P.K."/>
            <person name="Gasser R.B."/>
        </authorList>
    </citation>
    <scope>NUCLEOTIDE SEQUENCE [LARGE SCALE GENOMIC DNA]</scope>
    <source>
        <strain evidence="1">Cs-k2</strain>
    </source>
</reference>
<sequence>MAQWLERKFTDRKVRGSNPISAPRLPLSRLGQPGMDYGLTYNFKRPTQPCTDDVTSIGDETFAIQARRTDQQSISAPELPIFHNIAFKRTVDSSLFMSRHRLGRRKHTGLQNDHSRKYLRAAFLNRWQVYYDVTAEKLTTYVQNTTAFSRIEVSKSSET</sequence>
<dbReference type="EMBL" id="NIRI02000077">
    <property type="protein sequence ID" value="KAG5441331.1"/>
    <property type="molecule type" value="Genomic_DNA"/>
</dbReference>
<dbReference type="AlphaFoldDB" id="A0A419PCZ8"/>